<dbReference type="GO" id="GO:0005886">
    <property type="term" value="C:plasma membrane"/>
    <property type="evidence" value="ECO:0007669"/>
    <property type="project" value="UniProtKB-SubCell"/>
</dbReference>
<organism evidence="9 10">
    <name type="scientific">Citrobacter braakii</name>
    <dbReference type="NCBI Taxonomy" id="57706"/>
    <lineage>
        <taxon>Bacteria</taxon>
        <taxon>Pseudomonadati</taxon>
        <taxon>Pseudomonadota</taxon>
        <taxon>Gammaproteobacteria</taxon>
        <taxon>Enterobacterales</taxon>
        <taxon>Enterobacteriaceae</taxon>
        <taxon>Citrobacter</taxon>
        <taxon>Citrobacter freundii complex</taxon>
    </lineage>
</organism>
<comment type="subcellular location">
    <subcellularLocation>
        <location evidence="1">Cell inner membrane</location>
        <topology evidence="1">Multi-pass membrane protein</topology>
    </subcellularLocation>
</comment>
<dbReference type="Proteomes" id="UP001058317">
    <property type="component" value="Chromosome"/>
</dbReference>
<feature type="transmembrane region" description="Helical" evidence="8">
    <location>
        <begin position="6"/>
        <end position="22"/>
    </location>
</feature>
<evidence type="ECO:0008006" key="11">
    <source>
        <dbReference type="Google" id="ProtNLM"/>
    </source>
</evidence>
<evidence type="ECO:0000256" key="3">
    <source>
        <dbReference type="ARBA" id="ARBA00022475"/>
    </source>
</evidence>
<dbReference type="EMBL" id="AP026382">
    <property type="protein sequence ID" value="BDN95094.1"/>
    <property type="molecule type" value="Genomic_DNA"/>
</dbReference>
<feature type="transmembrane region" description="Helical" evidence="8">
    <location>
        <begin position="43"/>
        <end position="66"/>
    </location>
</feature>
<proteinExistence type="predicted"/>
<evidence type="ECO:0000256" key="7">
    <source>
        <dbReference type="ARBA" id="ARBA00023136"/>
    </source>
</evidence>
<evidence type="ECO:0000256" key="1">
    <source>
        <dbReference type="ARBA" id="ARBA00004429"/>
    </source>
</evidence>
<keyword evidence="3" id="KW-1003">Cell membrane</keyword>
<reference evidence="9" key="1">
    <citation type="submission" date="2022-07" db="EMBL/GenBank/DDBJ databases">
        <title>Complete genome sequence of carbapenem-resistant Citrobacter spp. in Japan.</title>
        <authorList>
            <person name="Maehana S."/>
            <person name="Suzuki M."/>
            <person name="Kitasato H."/>
        </authorList>
    </citation>
    <scope>NUCLEOTIDE SEQUENCE</scope>
    <source>
        <strain evidence="9">KAM621</strain>
    </source>
</reference>
<evidence type="ECO:0000256" key="2">
    <source>
        <dbReference type="ARBA" id="ARBA00022448"/>
    </source>
</evidence>
<gene>
    <name evidence="9" type="ORF">KAM621c_01990</name>
</gene>
<keyword evidence="6 8" id="KW-1133">Transmembrane helix</keyword>
<feature type="transmembrane region" description="Helical" evidence="8">
    <location>
        <begin position="108"/>
        <end position="126"/>
    </location>
</feature>
<protein>
    <recommendedName>
        <fullName evidence="11">Transporter</fullName>
    </recommendedName>
</protein>
<dbReference type="PANTHER" id="PTHR35334:SF5">
    <property type="entry name" value="INNER MEMBRANE TRANSPORT PROTEIN YHJV"/>
    <property type="match status" value="1"/>
</dbReference>
<keyword evidence="2" id="KW-0813">Transport</keyword>
<accession>A0AAD1P043</accession>
<evidence type="ECO:0000256" key="6">
    <source>
        <dbReference type="ARBA" id="ARBA00022989"/>
    </source>
</evidence>
<evidence type="ECO:0000256" key="4">
    <source>
        <dbReference type="ARBA" id="ARBA00022519"/>
    </source>
</evidence>
<keyword evidence="4" id="KW-0997">Cell inner membrane</keyword>
<keyword evidence="7 8" id="KW-0472">Membrane</keyword>
<evidence type="ECO:0000256" key="5">
    <source>
        <dbReference type="ARBA" id="ARBA00022692"/>
    </source>
</evidence>
<sequence>MFAPSLNIFAVLTAFFGIYLGFHEAIKGIILNVLSRIIDVEKINPLVLTLGICTFIVITLVIWVSFRVSVLVFFQLGSPLYGIVSCIIPFFLIYKVTQLEKLRGLKTWLILLYGILLCLSPLLKLID</sequence>
<evidence type="ECO:0000313" key="9">
    <source>
        <dbReference type="EMBL" id="BDN95094.1"/>
    </source>
</evidence>
<dbReference type="PANTHER" id="PTHR35334">
    <property type="entry name" value="SERINE TRANSPORTER"/>
    <property type="match status" value="1"/>
</dbReference>
<dbReference type="AlphaFoldDB" id="A0AAD1P043"/>
<name>A0AAD1P043_CITBR</name>
<dbReference type="InterPro" id="IPR018227">
    <property type="entry name" value="Amino_acid_transport_2"/>
</dbReference>
<dbReference type="GO" id="GO:0003333">
    <property type="term" value="P:amino acid transmembrane transport"/>
    <property type="evidence" value="ECO:0007669"/>
    <property type="project" value="InterPro"/>
</dbReference>
<evidence type="ECO:0000313" key="10">
    <source>
        <dbReference type="Proteomes" id="UP001058317"/>
    </source>
</evidence>
<keyword evidence="5 8" id="KW-0812">Transmembrane</keyword>
<feature type="transmembrane region" description="Helical" evidence="8">
    <location>
        <begin position="72"/>
        <end position="96"/>
    </location>
</feature>
<evidence type="ECO:0000256" key="8">
    <source>
        <dbReference type="SAM" id="Phobius"/>
    </source>
</evidence>